<dbReference type="CDD" id="cd08861">
    <property type="entry name" value="OtcD1_ARO-CYC_like"/>
    <property type="match status" value="2"/>
</dbReference>
<reference evidence="3" key="1">
    <citation type="submission" date="2016-10" db="EMBL/GenBank/DDBJ databases">
        <authorList>
            <person name="Varghese N."/>
            <person name="Submissions S."/>
        </authorList>
    </citation>
    <scope>NUCLEOTIDE SEQUENCE [LARGE SCALE GENOMIC DNA]</scope>
    <source>
        <strain evidence="3">IBRC-M 10403</strain>
    </source>
</reference>
<evidence type="ECO:0000313" key="2">
    <source>
        <dbReference type="EMBL" id="SDD12369.1"/>
    </source>
</evidence>
<dbReference type="Proteomes" id="UP000199501">
    <property type="component" value="Unassembled WGS sequence"/>
</dbReference>
<protein>
    <submittedName>
        <fullName evidence="2">Aromatase</fullName>
    </submittedName>
</protein>
<dbReference type="STRING" id="1271860.SAMN05216174_107250"/>
<dbReference type="EMBL" id="FMZZ01000007">
    <property type="protein sequence ID" value="SDD12369.1"/>
    <property type="molecule type" value="Genomic_DNA"/>
</dbReference>
<feature type="domain" description="Coenzyme Q-binding protein COQ10 START" evidence="1">
    <location>
        <begin position="165"/>
        <end position="264"/>
    </location>
</feature>
<dbReference type="Pfam" id="PF03364">
    <property type="entry name" value="Polyketide_cyc"/>
    <property type="match status" value="2"/>
</dbReference>
<evidence type="ECO:0000313" key="3">
    <source>
        <dbReference type="Proteomes" id="UP000199501"/>
    </source>
</evidence>
<dbReference type="InterPro" id="IPR005031">
    <property type="entry name" value="COQ10_START"/>
</dbReference>
<dbReference type="AlphaFoldDB" id="A0A1G6S6A6"/>
<dbReference type="OrthoDB" id="3419705at2"/>
<accession>A0A1G6S6A6</accession>
<dbReference type="SUPFAM" id="SSF55961">
    <property type="entry name" value="Bet v1-like"/>
    <property type="match status" value="2"/>
</dbReference>
<name>A0A1G6S6A6_9PSEU</name>
<dbReference type="RefSeq" id="WP_091451480.1">
    <property type="nucleotide sequence ID" value="NZ_FMZZ01000007.1"/>
</dbReference>
<sequence>MSEPGQRHMIHSLAVAAAPAKVYDLVAQVRRWPVIFEPTVHVRQLDRGAGVERFQIWALVNGTVKNWISRRTLDERNLSITFEQERSQAPVLSMGGRWSFRPTGDGRTEVVLEHWFTATDSDAVAAAVDHNSGRELAALGRVAEQPHPTDELVFTFTDRVALDGTAKAAYRFVNDSGRWPERLPHVGRVALREDEPGVQDMEMDTVTADGGKHTTRSIRLCFPPERIVYKQLVPPALLAGHAGAWDFADGPDGAHAVATHTVAINPAAIATVLGPDSTVDDARTFLRTALGANSRATLAHAAGFAERRS</sequence>
<organism evidence="2 3">
    <name type="scientific">Actinokineospora iranica</name>
    <dbReference type="NCBI Taxonomy" id="1271860"/>
    <lineage>
        <taxon>Bacteria</taxon>
        <taxon>Bacillati</taxon>
        <taxon>Actinomycetota</taxon>
        <taxon>Actinomycetes</taxon>
        <taxon>Pseudonocardiales</taxon>
        <taxon>Pseudonocardiaceae</taxon>
        <taxon>Actinokineospora</taxon>
    </lineage>
</organism>
<feature type="domain" description="Coenzyme Q-binding protein COQ10 START" evidence="1">
    <location>
        <begin position="15"/>
        <end position="114"/>
    </location>
</feature>
<keyword evidence="3" id="KW-1185">Reference proteome</keyword>
<evidence type="ECO:0000259" key="1">
    <source>
        <dbReference type="Pfam" id="PF03364"/>
    </source>
</evidence>
<dbReference type="InterPro" id="IPR023393">
    <property type="entry name" value="START-like_dom_sf"/>
</dbReference>
<dbReference type="Gene3D" id="3.30.530.20">
    <property type="match status" value="2"/>
</dbReference>
<gene>
    <name evidence="2" type="ORF">SAMN05216174_107250</name>
</gene>
<proteinExistence type="predicted"/>